<dbReference type="PANTHER" id="PTHR23150:SF19">
    <property type="entry name" value="FORMYLGLYCINE-GENERATING ENZYME"/>
    <property type="match status" value="1"/>
</dbReference>
<evidence type="ECO:0000259" key="8">
    <source>
        <dbReference type="Pfam" id="PF03781"/>
    </source>
</evidence>
<dbReference type="InterPro" id="IPR042095">
    <property type="entry name" value="SUMF_sf"/>
</dbReference>
<dbReference type="InterPro" id="IPR036280">
    <property type="entry name" value="Multihaem_cyt_sf"/>
</dbReference>
<evidence type="ECO:0000259" key="7">
    <source>
        <dbReference type="Pfam" id="PF03264"/>
    </source>
</evidence>
<feature type="domain" description="Sulfatase-modifying factor enzyme-like" evidence="8">
    <location>
        <begin position="219"/>
        <end position="472"/>
    </location>
</feature>
<dbReference type="SUPFAM" id="SSF48695">
    <property type="entry name" value="Multiheme cytochromes"/>
    <property type="match status" value="1"/>
</dbReference>
<gene>
    <name evidence="9" type="ORF">SAMN05216283_101704</name>
</gene>
<protein>
    <submittedName>
        <fullName evidence="9">Formylglycine-generating enzyme, required for sulfatase activity, contains SUMF1/FGE domain</fullName>
    </submittedName>
</protein>
<dbReference type="PROSITE" id="PS51257">
    <property type="entry name" value="PROKAR_LIPOPROTEIN"/>
    <property type="match status" value="1"/>
</dbReference>
<keyword evidence="3" id="KW-0349">Heme</keyword>
<dbReference type="SUPFAM" id="SSF56436">
    <property type="entry name" value="C-type lectin-like"/>
    <property type="match status" value="1"/>
</dbReference>
<accession>A0A1I2CDK4</accession>
<dbReference type="Gene3D" id="1.10.3820.10">
    <property type="entry name" value="Di-heme elbow motif domain"/>
    <property type="match status" value="1"/>
</dbReference>
<name>A0A1I2CDK4_9BACT</name>
<keyword evidence="5" id="KW-0249">Electron transport</keyword>
<evidence type="ECO:0000256" key="6">
    <source>
        <dbReference type="ARBA" id="ARBA00023004"/>
    </source>
</evidence>
<evidence type="ECO:0000313" key="9">
    <source>
        <dbReference type="EMBL" id="SFE66376.1"/>
    </source>
</evidence>
<evidence type="ECO:0000256" key="4">
    <source>
        <dbReference type="ARBA" id="ARBA00022723"/>
    </source>
</evidence>
<dbReference type="EMBL" id="FONW01000001">
    <property type="protein sequence ID" value="SFE66376.1"/>
    <property type="molecule type" value="Genomic_DNA"/>
</dbReference>
<keyword evidence="2" id="KW-0813">Transport</keyword>
<keyword evidence="10" id="KW-1185">Reference proteome</keyword>
<dbReference type="GO" id="GO:0046872">
    <property type="term" value="F:metal ion binding"/>
    <property type="evidence" value="ECO:0007669"/>
    <property type="project" value="UniProtKB-KW"/>
</dbReference>
<keyword evidence="6" id="KW-0408">Iron</keyword>
<evidence type="ECO:0000256" key="2">
    <source>
        <dbReference type="ARBA" id="ARBA00022448"/>
    </source>
</evidence>
<evidence type="ECO:0000256" key="5">
    <source>
        <dbReference type="ARBA" id="ARBA00022982"/>
    </source>
</evidence>
<evidence type="ECO:0000313" key="10">
    <source>
        <dbReference type="Proteomes" id="UP000198964"/>
    </source>
</evidence>
<dbReference type="InterPro" id="IPR051043">
    <property type="entry name" value="Sulfatase_Mod_Factor_Kinase"/>
</dbReference>
<reference evidence="9 10" key="1">
    <citation type="submission" date="2016-10" db="EMBL/GenBank/DDBJ databases">
        <authorList>
            <person name="de Groot N.N."/>
        </authorList>
    </citation>
    <scope>NUCLEOTIDE SEQUENCE [LARGE SCALE GENOMIC DNA]</scope>
    <source>
        <strain evidence="9 10">CGMCC 1.9156</strain>
    </source>
</reference>
<dbReference type="PANTHER" id="PTHR23150">
    <property type="entry name" value="SULFATASE MODIFYING FACTOR 1, 2"/>
    <property type="match status" value="1"/>
</dbReference>
<comment type="subcellular location">
    <subcellularLocation>
        <location evidence="1">Cell envelope</location>
    </subcellularLocation>
</comment>
<dbReference type="RefSeq" id="WP_093918417.1">
    <property type="nucleotide sequence ID" value="NZ_FONW01000001.1"/>
</dbReference>
<sequence>MKLKLGNLFNGKRAYAFFILLGVVACLVVLSLGNKAMEYTSTDDYCMSCHVHPHAEESWKLSTHYNNEAGVIVHCVECHLPPKGHGHLVAKAKHGFKDVYGMLFKDSADFNWEEKRKVENAQHFVYKESCLKCHQNLFPTTLSPEGDDAHLYYLTSKEELRCINCHLHVGHHDPNAAHEHNMNFGTIASAEEEVYEQPTSVNRFENFTEKIPGTSVSFEMVAVPGGTFQMGSPEKEPLRDKDEGPVFNAKVGNFWMGKVEVSWEEYLAFFKATSSQGRKEAIEVDEEVDGITGPTPPWGAPDQGWGKGSRPAITMSWHAANTYCRWLTQVTGKKYRLPTEAEWEYACRAGSQTPYPFEGSPKDYTSKGFLKKIFSPDTAIINSYVAYELNSDGMTMAPEAVKPNAFGLKNMLGNVAEFCLDYYDPAIYQEYSKAKVVENPRGPKKGREHVVRGGSFKSDAKDVRSAARDYTRTKAWLMTDPQMPKSIWWYSDVMEVGFRVVCEVDESIEQ</sequence>
<dbReference type="GO" id="GO:0030313">
    <property type="term" value="C:cell envelope"/>
    <property type="evidence" value="ECO:0007669"/>
    <property type="project" value="UniProtKB-SubCell"/>
</dbReference>
<dbReference type="STRING" id="655355.SAMN05216283_101704"/>
<evidence type="ECO:0000256" key="3">
    <source>
        <dbReference type="ARBA" id="ARBA00022617"/>
    </source>
</evidence>
<dbReference type="AlphaFoldDB" id="A0A1I2CDK4"/>
<dbReference type="InterPro" id="IPR005532">
    <property type="entry name" value="SUMF_dom"/>
</dbReference>
<dbReference type="InterPro" id="IPR005126">
    <property type="entry name" value="NapC/NirT_cyt_c_N"/>
</dbReference>
<evidence type="ECO:0000256" key="1">
    <source>
        <dbReference type="ARBA" id="ARBA00004196"/>
    </source>
</evidence>
<dbReference type="InterPro" id="IPR016187">
    <property type="entry name" value="CTDL_fold"/>
</dbReference>
<keyword evidence="4" id="KW-0479">Metal-binding</keyword>
<organism evidence="9 10">
    <name type="scientific">Sunxiuqinia elliptica</name>
    <dbReference type="NCBI Taxonomy" id="655355"/>
    <lineage>
        <taxon>Bacteria</taxon>
        <taxon>Pseudomonadati</taxon>
        <taxon>Bacteroidota</taxon>
        <taxon>Bacteroidia</taxon>
        <taxon>Marinilabiliales</taxon>
        <taxon>Prolixibacteraceae</taxon>
        <taxon>Sunxiuqinia</taxon>
    </lineage>
</organism>
<feature type="domain" description="NapC/NirT cytochrome c N-terminal" evidence="7">
    <location>
        <begin position="14"/>
        <end position="175"/>
    </location>
</feature>
<dbReference type="Pfam" id="PF03264">
    <property type="entry name" value="Cytochrom_NNT"/>
    <property type="match status" value="1"/>
</dbReference>
<proteinExistence type="predicted"/>
<dbReference type="GO" id="GO:0120147">
    <property type="term" value="F:formylglycine-generating oxidase activity"/>
    <property type="evidence" value="ECO:0007669"/>
    <property type="project" value="TreeGrafter"/>
</dbReference>
<dbReference type="Gene3D" id="3.90.1580.10">
    <property type="entry name" value="paralog of FGE (formylglycine-generating enzyme)"/>
    <property type="match status" value="1"/>
</dbReference>
<dbReference type="Proteomes" id="UP000198964">
    <property type="component" value="Unassembled WGS sequence"/>
</dbReference>
<dbReference type="Pfam" id="PF03781">
    <property type="entry name" value="FGE-sulfatase"/>
    <property type="match status" value="1"/>
</dbReference>
<dbReference type="InterPro" id="IPR038266">
    <property type="entry name" value="NapC/NirT_cytc_sf"/>
</dbReference>